<organism evidence="1 2">
    <name type="scientific">Arachis hypogaea</name>
    <name type="common">Peanut</name>
    <dbReference type="NCBI Taxonomy" id="3818"/>
    <lineage>
        <taxon>Eukaryota</taxon>
        <taxon>Viridiplantae</taxon>
        <taxon>Streptophyta</taxon>
        <taxon>Embryophyta</taxon>
        <taxon>Tracheophyta</taxon>
        <taxon>Spermatophyta</taxon>
        <taxon>Magnoliopsida</taxon>
        <taxon>eudicotyledons</taxon>
        <taxon>Gunneridae</taxon>
        <taxon>Pentapetalae</taxon>
        <taxon>rosids</taxon>
        <taxon>fabids</taxon>
        <taxon>Fabales</taxon>
        <taxon>Fabaceae</taxon>
        <taxon>Papilionoideae</taxon>
        <taxon>50 kb inversion clade</taxon>
        <taxon>dalbergioids sensu lato</taxon>
        <taxon>Dalbergieae</taxon>
        <taxon>Pterocarpus clade</taxon>
        <taxon>Arachis</taxon>
    </lineage>
</organism>
<name>A0A445BH18_ARAHY</name>
<evidence type="ECO:0000313" key="1">
    <source>
        <dbReference type="EMBL" id="RYR37957.1"/>
    </source>
</evidence>
<dbReference type="AlphaFoldDB" id="A0A445BH18"/>
<protein>
    <submittedName>
        <fullName evidence="1">Uncharacterized protein</fullName>
    </submittedName>
</protein>
<proteinExistence type="predicted"/>
<sequence length="144" mass="16768">MAAESKKLERRKEVWAVSVYRFRPNRNLLVRKLDPPQTWNTMGIAIFGREPSVSHNSKSYIKLGWVRRIRDAEPLDTEESIRRYVRYQIFCLLGSTLFTELMHSTRFVVIWPHRCPSSNANTQCLSPMASHHLAYASPDSSNLF</sequence>
<keyword evidence="2" id="KW-1185">Reference proteome</keyword>
<evidence type="ECO:0000313" key="2">
    <source>
        <dbReference type="Proteomes" id="UP000289738"/>
    </source>
</evidence>
<gene>
    <name evidence="1" type="ORF">Ahy_A09g042882</name>
</gene>
<accession>A0A445BH18</accession>
<dbReference type="Proteomes" id="UP000289738">
    <property type="component" value="Chromosome A09"/>
</dbReference>
<comment type="caution">
    <text evidence="1">The sequence shown here is derived from an EMBL/GenBank/DDBJ whole genome shotgun (WGS) entry which is preliminary data.</text>
</comment>
<dbReference type="EMBL" id="SDMP01000009">
    <property type="protein sequence ID" value="RYR37957.1"/>
    <property type="molecule type" value="Genomic_DNA"/>
</dbReference>
<reference evidence="1 2" key="1">
    <citation type="submission" date="2019-01" db="EMBL/GenBank/DDBJ databases">
        <title>Sequencing of cultivated peanut Arachis hypogaea provides insights into genome evolution and oil improvement.</title>
        <authorList>
            <person name="Chen X."/>
        </authorList>
    </citation>
    <scope>NUCLEOTIDE SEQUENCE [LARGE SCALE GENOMIC DNA]</scope>
    <source>
        <strain evidence="2">cv. Fuhuasheng</strain>
        <tissue evidence="1">Leaves</tissue>
    </source>
</reference>